<evidence type="ECO:0000313" key="3">
    <source>
        <dbReference type="Proteomes" id="UP000076874"/>
    </source>
</evidence>
<proteinExistence type="predicted"/>
<dbReference type="GO" id="GO:0030798">
    <property type="term" value="F:trans-aconitate 2-methyltransferase activity"/>
    <property type="evidence" value="ECO:0007669"/>
    <property type="project" value="InterPro"/>
</dbReference>
<keyword evidence="3" id="KW-1185">Reference proteome</keyword>
<dbReference type="PANTHER" id="PTHR43861">
    <property type="entry name" value="TRANS-ACONITATE 2-METHYLTRANSFERASE-RELATED"/>
    <property type="match status" value="1"/>
</dbReference>
<dbReference type="InterPro" id="IPR029063">
    <property type="entry name" value="SAM-dependent_MTases_sf"/>
</dbReference>
<dbReference type="SUPFAM" id="SSF53335">
    <property type="entry name" value="S-adenosyl-L-methionine-dependent methyltransferases"/>
    <property type="match status" value="1"/>
</dbReference>
<keyword evidence="2" id="KW-0489">Methyltransferase</keyword>
<comment type="caution">
    <text evidence="2">The sequence shown here is derived from an EMBL/GenBank/DDBJ whole genome shotgun (WGS) entry which is preliminary data.</text>
</comment>
<keyword evidence="2" id="KW-0808">Transferase</keyword>
<sequence length="364" mass="38652">MTALRLSRKALTLPLRSLGPAAHTTTPPLSLFARTLLLNNPNKNNTPVRTMASAASKDWSADQYLKFHDERTRAVHDLVARVPLPGGRFPSSGPAAAAAAATESARPLRIVDLGCGPGNSTAVLAQRFPGASLAGVDSSPNMLAAARVALPGVSFEQADLRTYDPAAATTNPDTNDGGTTAVAAPPGSSPDLLFANAVLQWLPLADRLPTVLRLLGTLRPGGVVAYQVPDNLKEPAQTILHAVATGAAPGTADGRWVPYLEKVHARDGIETPEAIYDALVPYAASVDLWHTVYYHVLAGGVGDIVEWLKGTGLQPYLHALPDDEAIRREFLAAFETHLAEVYRPQVDGSVIIHYPRLFVVAVKK</sequence>
<name>A0A167VQ54_9HYPO</name>
<dbReference type="InterPro" id="IPR013217">
    <property type="entry name" value="Methyltransf_12"/>
</dbReference>
<dbReference type="CDD" id="cd02440">
    <property type="entry name" value="AdoMet_MTases"/>
    <property type="match status" value="1"/>
</dbReference>
<dbReference type="OrthoDB" id="66144at2759"/>
<dbReference type="AlphaFoldDB" id="A0A167VQ54"/>
<accession>A0A167VQ54</accession>
<dbReference type="Gene3D" id="1.10.150.290">
    <property type="entry name" value="S-adenosyl-L-methionine-dependent methyltransferases"/>
    <property type="match status" value="1"/>
</dbReference>
<dbReference type="InterPro" id="IPR023149">
    <property type="entry name" value="Trans_acon_MeTrfase_C"/>
</dbReference>
<gene>
    <name evidence="2" type="ORF">SPI_04410</name>
</gene>
<dbReference type="Gene3D" id="3.40.50.150">
    <property type="entry name" value="Vaccinia Virus protein VP39"/>
    <property type="match status" value="1"/>
</dbReference>
<organism evidence="2 3">
    <name type="scientific">Niveomyces insectorum RCEF 264</name>
    <dbReference type="NCBI Taxonomy" id="1081102"/>
    <lineage>
        <taxon>Eukaryota</taxon>
        <taxon>Fungi</taxon>
        <taxon>Dikarya</taxon>
        <taxon>Ascomycota</taxon>
        <taxon>Pezizomycotina</taxon>
        <taxon>Sordariomycetes</taxon>
        <taxon>Hypocreomycetidae</taxon>
        <taxon>Hypocreales</taxon>
        <taxon>Cordycipitaceae</taxon>
        <taxon>Niveomyces</taxon>
    </lineage>
</organism>
<protein>
    <submittedName>
        <fullName evidence="2">Trans-aconitate 2-methyltransferase</fullName>
    </submittedName>
</protein>
<dbReference type="EMBL" id="AZHD01000006">
    <property type="protein sequence ID" value="OAA62870.1"/>
    <property type="molecule type" value="Genomic_DNA"/>
</dbReference>
<dbReference type="Pfam" id="PF08242">
    <property type="entry name" value="Methyltransf_12"/>
    <property type="match status" value="1"/>
</dbReference>
<feature type="domain" description="Methyltransferase type 12" evidence="1">
    <location>
        <begin position="111"/>
        <end position="224"/>
    </location>
</feature>
<dbReference type="GO" id="GO:0032259">
    <property type="term" value="P:methylation"/>
    <property type="evidence" value="ECO:0007669"/>
    <property type="project" value="UniProtKB-KW"/>
</dbReference>
<reference evidence="2 3" key="1">
    <citation type="journal article" date="2016" name="Genome Biol. Evol.">
        <title>Divergent and convergent evolution of fungal pathogenicity.</title>
        <authorList>
            <person name="Shang Y."/>
            <person name="Xiao G."/>
            <person name="Zheng P."/>
            <person name="Cen K."/>
            <person name="Zhan S."/>
            <person name="Wang C."/>
        </authorList>
    </citation>
    <scope>NUCLEOTIDE SEQUENCE [LARGE SCALE GENOMIC DNA]</scope>
    <source>
        <strain evidence="2 3">RCEF 264</strain>
    </source>
</reference>
<evidence type="ECO:0000259" key="1">
    <source>
        <dbReference type="Pfam" id="PF08242"/>
    </source>
</evidence>
<dbReference type="PANTHER" id="PTHR43861:SF1">
    <property type="entry name" value="TRANS-ACONITATE 2-METHYLTRANSFERASE"/>
    <property type="match status" value="1"/>
</dbReference>
<dbReference type="STRING" id="1081102.A0A167VQ54"/>
<dbReference type="Proteomes" id="UP000076874">
    <property type="component" value="Unassembled WGS sequence"/>
</dbReference>
<evidence type="ECO:0000313" key="2">
    <source>
        <dbReference type="EMBL" id="OAA62870.1"/>
    </source>
</evidence>